<dbReference type="AlphaFoldDB" id="A0AAV7Z009"/>
<evidence type="ECO:0000313" key="3">
    <source>
        <dbReference type="EMBL" id="KAJ6230065.1"/>
    </source>
</evidence>
<organism evidence="2 4">
    <name type="scientific">Anaeramoeba flamelloides</name>
    <dbReference type="NCBI Taxonomy" id="1746091"/>
    <lineage>
        <taxon>Eukaryota</taxon>
        <taxon>Metamonada</taxon>
        <taxon>Anaeramoebidae</taxon>
        <taxon>Anaeramoeba</taxon>
    </lineage>
</organism>
<evidence type="ECO:0000313" key="5">
    <source>
        <dbReference type="Proteomes" id="UP001150062"/>
    </source>
</evidence>
<feature type="chain" id="PRO_5043742651" evidence="1">
    <location>
        <begin position="26"/>
        <end position="316"/>
    </location>
</feature>
<dbReference type="Proteomes" id="UP001146793">
    <property type="component" value="Unassembled WGS sequence"/>
</dbReference>
<proteinExistence type="predicted"/>
<dbReference type="EMBL" id="JANTQA010000044">
    <property type="protein sequence ID" value="KAJ3434377.1"/>
    <property type="molecule type" value="Genomic_DNA"/>
</dbReference>
<protein>
    <submittedName>
        <fullName evidence="2">Uncharacterized protein</fullName>
    </submittedName>
</protein>
<sequence length="316" mass="36568">MRNQTRSTNYLIVLILIITITTTHCQNKEEKGSDDSKTYFSKKFLDSKIVKELNTIGFLASLKNEKSFEVVNLLLELEFEKAFLLMEKMDDDAIYQILQRAKEAYYFIHMACLSIENEFFTDQVQQNGKCDSGWFQANKTDHKLAQVPLSERKKQSCLGLTKNGLIAMSSLKVDKLKTNLKKGLSRRNGRQSKNYTLPEQSCKKINTFGNEKIPQNKVFWVVKDLINGNYKHAKAVAQELIPRRRLHVFALLPHTFETLLFFCESSSDPFHPLQFSCNESLSTNGVIFYSRMLLMMTQDDLVRSMTEEIQEKKNKT</sequence>
<feature type="signal peptide" evidence="1">
    <location>
        <begin position="1"/>
        <end position="25"/>
    </location>
</feature>
<accession>A0AAV7Z009</accession>
<evidence type="ECO:0000313" key="2">
    <source>
        <dbReference type="EMBL" id="KAJ3434377.1"/>
    </source>
</evidence>
<dbReference type="EMBL" id="JAOAOG010000315">
    <property type="protein sequence ID" value="KAJ6230065.1"/>
    <property type="molecule type" value="Genomic_DNA"/>
</dbReference>
<keyword evidence="1" id="KW-0732">Signal</keyword>
<reference evidence="2" key="2">
    <citation type="submission" date="2022-08" db="EMBL/GenBank/DDBJ databases">
        <title>Novel sulphate-reducing endosymbionts in the free-living metamonad Anaeramoeba.</title>
        <authorList>
            <person name="Jerlstrom-Hultqvist J."/>
            <person name="Cepicka I."/>
            <person name="Gallot-Lavallee L."/>
            <person name="Salas-Leiva D."/>
            <person name="Curtis B.A."/>
            <person name="Zahonova K."/>
            <person name="Pipaliya S."/>
            <person name="Dacks J."/>
            <person name="Roger A.J."/>
        </authorList>
    </citation>
    <scope>NUCLEOTIDE SEQUENCE</scope>
    <source>
        <strain evidence="2">Busselton2</strain>
    </source>
</reference>
<gene>
    <name evidence="2" type="ORF">M0812_19862</name>
    <name evidence="3" type="ORF">M0813_07290</name>
</gene>
<dbReference type="Proteomes" id="UP001150062">
    <property type="component" value="Unassembled WGS sequence"/>
</dbReference>
<reference evidence="3" key="1">
    <citation type="submission" date="2022-08" db="EMBL/GenBank/DDBJ databases">
        <title>Novel sulfate-reducing endosymbionts in the free-living metamonad Anaeramoeba.</title>
        <authorList>
            <person name="Jerlstrom-Hultqvist J."/>
            <person name="Cepicka I."/>
            <person name="Gallot-Lavallee L."/>
            <person name="Salas-Leiva D."/>
            <person name="Curtis B.A."/>
            <person name="Zahonova K."/>
            <person name="Pipaliya S."/>
            <person name="Dacks J."/>
            <person name="Roger A.J."/>
        </authorList>
    </citation>
    <scope>NUCLEOTIDE SEQUENCE</scope>
    <source>
        <strain evidence="3">Schooner1</strain>
    </source>
</reference>
<name>A0AAV7Z009_9EUKA</name>
<evidence type="ECO:0000256" key="1">
    <source>
        <dbReference type="SAM" id="SignalP"/>
    </source>
</evidence>
<evidence type="ECO:0000313" key="4">
    <source>
        <dbReference type="Proteomes" id="UP001146793"/>
    </source>
</evidence>
<keyword evidence="5" id="KW-1185">Reference proteome</keyword>
<comment type="caution">
    <text evidence="2">The sequence shown here is derived from an EMBL/GenBank/DDBJ whole genome shotgun (WGS) entry which is preliminary data.</text>
</comment>